<protein>
    <submittedName>
        <fullName evidence="2">Uncharacterized protein</fullName>
    </submittedName>
</protein>
<dbReference type="RefSeq" id="WP_123234447.1">
    <property type="nucleotide sequence ID" value="NZ_RJSG01000002.1"/>
</dbReference>
<evidence type="ECO:0000313" key="2">
    <source>
        <dbReference type="EMBL" id="RNL79944.1"/>
    </source>
</evidence>
<evidence type="ECO:0000256" key="1">
    <source>
        <dbReference type="SAM" id="Phobius"/>
    </source>
</evidence>
<feature type="transmembrane region" description="Helical" evidence="1">
    <location>
        <begin position="116"/>
        <end position="135"/>
    </location>
</feature>
<dbReference type="AlphaFoldDB" id="A0A3N0DWF2"/>
<sequence>MSTTANTFRADHASALKGRVNVALQWAVVGSIMVAAVAHIPVIAPHLEEAPYMGVLFIALTAVCLSLGAVIAVRSSTWAYQSAAVVCGAAVLAYAATRLVAFPQLADDVGNWFEPLGVVSVLSESLVVVLAVAAVRRRRT</sequence>
<comment type="caution">
    <text evidence="2">The sequence shown here is derived from an EMBL/GenBank/DDBJ whole genome shotgun (WGS) entry which is preliminary data.</text>
</comment>
<keyword evidence="1" id="KW-0812">Transmembrane</keyword>
<keyword evidence="1" id="KW-0472">Membrane</keyword>
<feature type="transmembrane region" description="Helical" evidence="1">
    <location>
        <begin position="50"/>
        <end position="71"/>
    </location>
</feature>
<organism evidence="2 3">
    <name type="scientific">Nocardioides marmorisolisilvae</name>
    <dbReference type="NCBI Taxonomy" id="1542737"/>
    <lineage>
        <taxon>Bacteria</taxon>
        <taxon>Bacillati</taxon>
        <taxon>Actinomycetota</taxon>
        <taxon>Actinomycetes</taxon>
        <taxon>Propionibacteriales</taxon>
        <taxon>Nocardioidaceae</taxon>
        <taxon>Nocardioides</taxon>
    </lineage>
</organism>
<keyword evidence="1" id="KW-1133">Transmembrane helix</keyword>
<dbReference type="EMBL" id="RJSG01000002">
    <property type="protein sequence ID" value="RNL79944.1"/>
    <property type="molecule type" value="Genomic_DNA"/>
</dbReference>
<dbReference type="Proteomes" id="UP000277094">
    <property type="component" value="Unassembled WGS sequence"/>
</dbReference>
<evidence type="ECO:0000313" key="3">
    <source>
        <dbReference type="Proteomes" id="UP000277094"/>
    </source>
</evidence>
<gene>
    <name evidence="2" type="ORF">EFL95_13535</name>
</gene>
<reference evidence="2 3" key="1">
    <citation type="submission" date="2018-11" db="EMBL/GenBank/DDBJ databases">
        <authorList>
            <person name="Li F."/>
        </authorList>
    </citation>
    <scope>NUCLEOTIDE SEQUENCE [LARGE SCALE GENOMIC DNA]</scope>
    <source>
        <strain evidence="2 3">KIS18-7</strain>
    </source>
</reference>
<dbReference type="OrthoDB" id="68643at2"/>
<accession>A0A3N0DWF2</accession>
<keyword evidence="3" id="KW-1185">Reference proteome</keyword>
<feature type="transmembrane region" description="Helical" evidence="1">
    <location>
        <begin position="78"/>
        <end position="96"/>
    </location>
</feature>
<feature type="transmembrane region" description="Helical" evidence="1">
    <location>
        <begin position="20"/>
        <end position="44"/>
    </location>
</feature>
<proteinExistence type="predicted"/>
<name>A0A3N0DWF2_9ACTN</name>